<keyword evidence="1" id="KW-0812">Transmembrane</keyword>
<gene>
    <name evidence="2" type="ORF">B1757_00185</name>
</gene>
<reference evidence="2 3" key="1">
    <citation type="submission" date="2017-03" db="EMBL/GenBank/DDBJ databases">
        <title>Draft genime sequence of the acidophilic sulfur-oxidizing bacterium Acidithiobacillus sp. SH, isolated from seawater.</title>
        <authorList>
            <person name="Sharmin S."/>
            <person name="Tokuhisa M."/>
            <person name="Kanao T."/>
            <person name="Kamimura K."/>
        </authorList>
    </citation>
    <scope>NUCLEOTIDE SEQUENCE [LARGE SCALE GENOMIC DNA]</scope>
    <source>
        <strain evidence="2 3">SH</strain>
    </source>
</reference>
<evidence type="ECO:0000313" key="2">
    <source>
        <dbReference type="EMBL" id="PKY12281.1"/>
    </source>
</evidence>
<organism evidence="2 3">
    <name type="scientific">Acidithiobacillus marinus</name>
    <dbReference type="NCBI Taxonomy" id="187490"/>
    <lineage>
        <taxon>Bacteria</taxon>
        <taxon>Pseudomonadati</taxon>
        <taxon>Pseudomonadota</taxon>
        <taxon>Acidithiobacillia</taxon>
        <taxon>Acidithiobacillales</taxon>
        <taxon>Acidithiobacillaceae</taxon>
        <taxon>Acidithiobacillus</taxon>
    </lineage>
</organism>
<feature type="transmembrane region" description="Helical" evidence="1">
    <location>
        <begin position="274"/>
        <end position="292"/>
    </location>
</feature>
<dbReference type="Proteomes" id="UP000234329">
    <property type="component" value="Unassembled WGS sequence"/>
</dbReference>
<dbReference type="AlphaFoldDB" id="A0A2I1DQW8"/>
<feature type="transmembrane region" description="Helical" evidence="1">
    <location>
        <begin position="398"/>
        <end position="416"/>
    </location>
</feature>
<name>A0A2I1DQW8_9PROT</name>
<feature type="transmembrane region" description="Helical" evidence="1">
    <location>
        <begin position="231"/>
        <end position="254"/>
    </location>
</feature>
<feature type="transmembrane region" description="Helical" evidence="1">
    <location>
        <begin position="422"/>
        <end position="442"/>
    </location>
</feature>
<dbReference type="EMBL" id="MXAV01000001">
    <property type="protein sequence ID" value="PKY12281.1"/>
    <property type="molecule type" value="Genomic_DNA"/>
</dbReference>
<comment type="caution">
    <text evidence="2">The sequence shown here is derived from an EMBL/GenBank/DDBJ whole genome shotgun (WGS) entry which is preliminary data.</text>
</comment>
<evidence type="ECO:0008006" key="4">
    <source>
        <dbReference type="Google" id="ProtNLM"/>
    </source>
</evidence>
<protein>
    <recommendedName>
        <fullName evidence="4">Histidine kinase</fullName>
    </recommendedName>
</protein>
<dbReference type="InterPro" id="IPR031617">
    <property type="entry name" value="PelG"/>
</dbReference>
<feature type="transmembrane region" description="Helical" evidence="1">
    <location>
        <begin position="188"/>
        <end position="211"/>
    </location>
</feature>
<dbReference type="OrthoDB" id="37830at2"/>
<keyword evidence="1" id="KW-1133">Transmembrane helix</keyword>
<evidence type="ECO:0000313" key="3">
    <source>
        <dbReference type="Proteomes" id="UP000234329"/>
    </source>
</evidence>
<evidence type="ECO:0000256" key="1">
    <source>
        <dbReference type="SAM" id="Phobius"/>
    </source>
</evidence>
<keyword evidence="3" id="KW-1185">Reference proteome</keyword>
<feature type="transmembrane region" description="Helical" evidence="1">
    <location>
        <begin position="21"/>
        <end position="48"/>
    </location>
</feature>
<feature type="transmembrane region" description="Helical" evidence="1">
    <location>
        <begin position="332"/>
        <end position="355"/>
    </location>
</feature>
<feature type="transmembrane region" description="Helical" evidence="1">
    <location>
        <begin position="132"/>
        <end position="152"/>
    </location>
</feature>
<keyword evidence="1" id="KW-0472">Membrane</keyword>
<feature type="transmembrane region" description="Helical" evidence="1">
    <location>
        <begin position="367"/>
        <end position="391"/>
    </location>
</feature>
<feature type="transmembrane region" description="Helical" evidence="1">
    <location>
        <begin position="68"/>
        <end position="88"/>
    </location>
</feature>
<dbReference type="RefSeq" id="WP_101536400.1">
    <property type="nucleotide sequence ID" value="NZ_MXAV01000001.1"/>
</dbReference>
<accession>A0A2I1DQW8</accession>
<dbReference type="InParanoid" id="A0A2I1DQW8"/>
<sequence length="458" mass="51312">MAGIGFELRRILKRRTYLSLLQAYSFAGLVSSGPWLLSIFGILLLGFLAVDQNTHNTTVIEFQVSVTYLIMSSLILTGPVQLVFTRYVADLLFAHEKRKVISVILIMLAGVCFVGSIFAVVMAYLFFSDTPIIYQFFMGTGFVELCGVWILTIMGTSLKDYKALVIWYLIAYSTIVLSGLYLGAKFGIYGYLLAFDIGQAILLLSLGAMIIRQFPGVLLYPKKVLLNTRFFGSLVLVGLFFNAAVWADKLLFWFTSDTSGLVIGPLRASPIYDVPIFLSYLLIVPGLAIFLFRLETDFVESYDAYNEAIISGGSYSELSIAKQGMINATRTGLWDIAKIQGLTVIFAIAFTPQILDLLGYPLSYARIFQFDVVGVSLQLLFMSILNVYFYMDLRRRSIFLTFIFLSGNITFTWLSLQAGPFFYGMGFMFSLFIADIAGLLLLKKDLQDIDFITFVKSQ</sequence>
<dbReference type="Pfam" id="PF16933">
    <property type="entry name" value="PelG"/>
    <property type="match status" value="1"/>
</dbReference>
<feature type="transmembrane region" description="Helical" evidence="1">
    <location>
        <begin position="100"/>
        <end position="126"/>
    </location>
</feature>
<proteinExistence type="predicted"/>
<feature type="transmembrane region" description="Helical" evidence="1">
    <location>
        <begin position="164"/>
        <end position="182"/>
    </location>
</feature>